<evidence type="ECO:0000313" key="3">
    <source>
        <dbReference type="Proteomes" id="UP001163336"/>
    </source>
</evidence>
<gene>
    <name evidence="2" type="ORF">MasN3_05490</name>
</gene>
<protein>
    <submittedName>
        <fullName evidence="2">Uncharacterized protein</fullName>
    </submittedName>
</protein>
<dbReference type="RefSeq" id="WP_281912125.1">
    <property type="nucleotide sequence ID" value="NZ_AP026966.1"/>
</dbReference>
<accession>A0ABN6T452</accession>
<feature type="coiled-coil region" evidence="1">
    <location>
        <begin position="82"/>
        <end position="109"/>
    </location>
</feature>
<evidence type="ECO:0000256" key="1">
    <source>
        <dbReference type="SAM" id="Coils"/>
    </source>
</evidence>
<dbReference type="EMBL" id="AP026966">
    <property type="protein sequence ID" value="BDT57055.1"/>
    <property type="molecule type" value="Genomic_DNA"/>
</dbReference>
<dbReference type="Proteomes" id="UP001163336">
    <property type="component" value="Chromosome"/>
</dbReference>
<reference evidence="2" key="1">
    <citation type="submission" date="2022-11" db="EMBL/GenBank/DDBJ databases">
        <title>Isolation and characterization of PLA-degrading bacterium Massilia sp. from Antarctic soil.</title>
        <authorList>
            <person name="Sato K."/>
            <person name="Gomez-Fuentes C."/>
            <person name="Ahmad S.A."/>
            <person name="Zulkharnain A."/>
        </authorList>
    </citation>
    <scope>NUCLEOTIDE SEQUENCE</scope>
    <source>
        <strain evidence="2">N-3</strain>
    </source>
</reference>
<keyword evidence="1" id="KW-0175">Coiled coil</keyword>
<sequence length="139" mass="15822">MGMKKMSEKDKNDIVAVLRRWPKHDRLTWESLREAIAKTVEASLDEVWSRQSLSDNKDIYDAFLVAKRRLKEEPAAPAVMNEADAAQEISDLKSKVSELQLKYDRLLLRHTQLVYNASLLEGGSNLLDPLPDNTKSQQG</sequence>
<name>A0ABN6T452_9BURK</name>
<organism evidence="2 3">
    <name type="scientific">Massilia varians</name>
    <dbReference type="NCBI Taxonomy" id="457921"/>
    <lineage>
        <taxon>Bacteria</taxon>
        <taxon>Pseudomonadati</taxon>
        <taxon>Pseudomonadota</taxon>
        <taxon>Betaproteobacteria</taxon>
        <taxon>Burkholderiales</taxon>
        <taxon>Oxalobacteraceae</taxon>
        <taxon>Telluria group</taxon>
        <taxon>Massilia</taxon>
    </lineage>
</organism>
<keyword evidence="3" id="KW-1185">Reference proteome</keyword>
<proteinExistence type="predicted"/>
<evidence type="ECO:0000313" key="2">
    <source>
        <dbReference type="EMBL" id="BDT57055.1"/>
    </source>
</evidence>